<dbReference type="GeneID" id="90591220"/>
<protein>
    <recommendedName>
        <fullName evidence="3">Lipoprotein</fullName>
    </recommendedName>
</protein>
<evidence type="ECO:0008006" key="3">
    <source>
        <dbReference type="Google" id="ProtNLM"/>
    </source>
</evidence>
<dbReference type="RefSeq" id="WP_091605098.1">
    <property type="nucleotide sequence ID" value="NZ_LT629754.1"/>
</dbReference>
<evidence type="ECO:0000313" key="1">
    <source>
        <dbReference type="EMBL" id="SDS66947.1"/>
    </source>
</evidence>
<dbReference type="PROSITE" id="PS51257">
    <property type="entry name" value="PROKAR_LIPOPROTEIN"/>
    <property type="match status" value="1"/>
</dbReference>
<keyword evidence="2" id="KW-1185">Reference proteome</keyword>
<organism evidence="1 2">
    <name type="scientific">Maribacter dokdonensis</name>
    <dbReference type="NCBI Taxonomy" id="320912"/>
    <lineage>
        <taxon>Bacteria</taxon>
        <taxon>Pseudomonadati</taxon>
        <taxon>Bacteroidota</taxon>
        <taxon>Flavobacteriia</taxon>
        <taxon>Flavobacteriales</taxon>
        <taxon>Flavobacteriaceae</taxon>
        <taxon>Maribacter</taxon>
    </lineage>
</organism>
<reference evidence="1 2" key="1">
    <citation type="submission" date="2016-10" db="EMBL/GenBank/DDBJ databases">
        <authorList>
            <person name="Varghese N."/>
            <person name="Submissions S."/>
        </authorList>
    </citation>
    <scope>NUCLEOTIDE SEQUENCE [LARGE SCALE GENOMIC DNA]</scope>
    <source>
        <strain evidence="1 2">MAR_2009_60</strain>
    </source>
</reference>
<dbReference type="EMBL" id="LT629754">
    <property type="protein sequence ID" value="SDS66947.1"/>
    <property type="molecule type" value="Genomic_DNA"/>
</dbReference>
<gene>
    <name evidence="1" type="ORF">SAMN05192545_1822</name>
</gene>
<evidence type="ECO:0000313" key="2">
    <source>
        <dbReference type="Proteomes" id="UP000199574"/>
    </source>
</evidence>
<accession>A0ABY0UGZ5</accession>
<dbReference type="Proteomes" id="UP000199574">
    <property type="component" value="Chromosome I"/>
</dbReference>
<proteinExistence type="predicted"/>
<name>A0ABY0UGZ5_9FLAO</name>
<sequence length="226" mass="26953">MKKTLLSIFLISLIGCKSEKKDDYYSNEKNETEFIEFGFPEFGEWTECYDEKQVKDYFDGFSMFEKIKNVGVYLNNSTYKKKDSLDIIDFEDYAVFMVNVNEQKWKLAGNDLERIFRIQKKKKSLENFEKDFALSKVYSDTSFLHSERPIIIEEYRPHPDILSAVKFVKPYSDYHDYIVVYVFNLIVVKNHLVYAGYYLDLNGNESIEKVKKMNDRIMTKFVEFNK</sequence>